<feature type="transmembrane region" description="Helical" evidence="1">
    <location>
        <begin position="24"/>
        <end position="42"/>
    </location>
</feature>
<evidence type="ECO:0000313" key="2">
    <source>
        <dbReference type="EMBL" id="KKM95971.1"/>
    </source>
</evidence>
<dbReference type="AlphaFoldDB" id="A0A0F9M9C5"/>
<evidence type="ECO:0008006" key="3">
    <source>
        <dbReference type="Google" id="ProtNLM"/>
    </source>
</evidence>
<keyword evidence="1" id="KW-0472">Membrane</keyword>
<feature type="non-terminal residue" evidence="2">
    <location>
        <position position="1"/>
    </location>
</feature>
<keyword evidence="1" id="KW-1133">Transmembrane helix</keyword>
<accession>A0A0F9M9C5</accession>
<evidence type="ECO:0000256" key="1">
    <source>
        <dbReference type="SAM" id="Phobius"/>
    </source>
</evidence>
<comment type="caution">
    <text evidence="2">The sequence shown here is derived from an EMBL/GenBank/DDBJ whole genome shotgun (WGS) entry which is preliminary data.</text>
</comment>
<feature type="transmembrane region" description="Helical" evidence="1">
    <location>
        <begin position="48"/>
        <end position="69"/>
    </location>
</feature>
<organism evidence="2">
    <name type="scientific">marine sediment metagenome</name>
    <dbReference type="NCBI Taxonomy" id="412755"/>
    <lineage>
        <taxon>unclassified sequences</taxon>
        <taxon>metagenomes</taxon>
        <taxon>ecological metagenomes</taxon>
    </lineage>
</organism>
<reference evidence="2" key="1">
    <citation type="journal article" date="2015" name="Nature">
        <title>Complex archaea that bridge the gap between prokaryotes and eukaryotes.</title>
        <authorList>
            <person name="Spang A."/>
            <person name="Saw J.H."/>
            <person name="Jorgensen S.L."/>
            <person name="Zaremba-Niedzwiedzka K."/>
            <person name="Martijn J."/>
            <person name="Lind A.E."/>
            <person name="van Eijk R."/>
            <person name="Schleper C."/>
            <person name="Guy L."/>
            <person name="Ettema T.J."/>
        </authorList>
    </citation>
    <scope>NUCLEOTIDE SEQUENCE</scope>
</reference>
<dbReference type="EMBL" id="LAZR01005941">
    <property type="protein sequence ID" value="KKM95971.1"/>
    <property type="molecule type" value="Genomic_DNA"/>
</dbReference>
<name>A0A0F9M9C5_9ZZZZ</name>
<sequence length="83" mass="9796">FNNIYMLIVTVFFIFTGYVLRQRYMVNFSIVMLLLHVIYVYFTSFGQYMSSVGFFLVGGVLFFGIAFAIEILRRKINKRIIDV</sequence>
<gene>
    <name evidence="2" type="ORF">LCGC14_1182880</name>
</gene>
<keyword evidence="1" id="KW-0812">Transmembrane</keyword>
<proteinExistence type="predicted"/>
<protein>
    <recommendedName>
        <fullName evidence="3">DUF2157 domain-containing protein</fullName>
    </recommendedName>
</protein>